<accession>A0A5C2RPJ9</accession>
<dbReference type="Proteomes" id="UP000313359">
    <property type="component" value="Unassembled WGS sequence"/>
</dbReference>
<gene>
    <name evidence="1" type="ORF">L227DRAFT_581302</name>
</gene>
<evidence type="ECO:0000313" key="2">
    <source>
        <dbReference type="Proteomes" id="UP000313359"/>
    </source>
</evidence>
<dbReference type="AlphaFoldDB" id="A0A5C2RPJ9"/>
<evidence type="ECO:0000313" key="1">
    <source>
        <dbReference type="EMBL" id="RPD53542.1"/>
    </source>
</evidence>
<sequence length="61" mass="7057">MDVFSGGDHRSLNKISSISTERPFWSFPWSVGLFDQQRSPHVDPPRQRINWASLSWRLSGV</sequence>
<keyword evidence="2" id="KW-1185">Reference proteome</keyword>
<protein>
    <submittedName>
        <fullName evidence="1">Uncharacterized protein</fullName>
    </submittedName>
</protein>
<dbReference type="EMBL" id="ML122320">
    <property type="protein sequence ID" value="RPD53542.1"/>
    <property type="molecule type" value="Genomic_DNA"/>
</dbReference>
<organism evidence="1 2">
    <name type="scientific">Lentinus tigrinus ALCF2SS1-6</name>
    <dbReference type="NCBI Taxonomy" id="1328759"/>
    <lineage>
        <taxon>Eukaryota</taxon>
        <taxon>Fungi</taxon>
        <taxon>Dikarya</taxon>
        <taxon>Basidiomycota</taxon>
        <taxon>Agaricomycotina</taxon>
        <taxon>Agaricomycetes</taxon>
        <taxon>Polyporales</taxon>
        <taxon>Polyporaceae</taxon>
        <taxon>Lentinus</taxon>
    </lineage>
</organism>
<proteinExistence type="predicted"/>
<name>A0A5C2RPJ9_9APHY</name>
<reference evidence="1" key="1">
    <citation type="journal article" date="2018" name="Genome Biol. Evol.">
        <title>Genomics and development of Lentinus tigrinus, a white-rot wood-decaying mushroom with dimorphic fruiting bodies.</title>
        <authorList>
            <person name="Wu B."/>
            <person name="Xu Z."/>
            <person name="Knudson A."/>
            <person name="Carlson A."/>
            <person name="Chen N."/>
            <person name="Kovaka S."/>
            <person name="LaButti K."/>
            <person name="Lipzen A."/>
            <person name="Pennachio C."/>
            <person name="Riley R."/>
            <person name="Schakwitz W."/>
            <person name="Umezawa K."/>
            <person name="Ohm R.A."/>
            <person name="Grigoriev I.V."/>
            <person name="Nagy L.G."/>
            <person name="Gibbons J."/>
            <person name="Hibbett D."/>
        </authorList>
    </citation>
    <scope>NUCLEOTIDE SEQUENCE [LARGE SCALE GENOMIC DNA]</scope>
    <source>
        <strain evidence="1">ALCF2SS1-6</strain>
    </source>
</reference>